<reference evidence="12" key="2">
    <citation type="submission" date="2021-04" db="EMBL/GenBank/DDBJ databases">
        <authorList>
            <person name="Gilroy R."/>
        </authorList>
    </citation>
    <scope>NUCLEOTIDE SEQUENCE</scope>
    <source>
        <strain evidence="12">Gambia15-2214</strain>
    </source>
</reference>
<dbReference type="GO" id="GO:0005886">
    <property type="term" value="C:plasma membrane"/>
    <property type="evidence" value="ECO:0007669"/>
    <property type="project" value="UniProtKB-SubCell"/>
</dbReference>
<dbReference type="PROSITE" id="PS00154">
    <property type="entry name" value="ATPASE_E1_E2"/>
    <property type="match status" value="1"/>
</dbReference>
<dbReference type="PANTHER" id="PTHR48085:SF5">
    <property type="entry name" value="CADMIUM_ZINC-TRANSPORTING ATPASE HMA4-RELATED"/>
    <property type="match status" value="1"/>
</dbReference>
<dbReference type="InterPro" id="IPR027256">
    <property type="entry name" value="P-typ_ATPase_IB"/>
</dbReference>
<dbReference type="Gene3D" id="3.40.50.1000">
    <property type="entry name" value="HAD superfamily/HAD-like"/>
    <property type="match status" value="1"/>
</dbReference>
<dbReference type="InterPro" id="IPR059000">
    <property type="entry name" value="ATPase_P-type_domA"/>
</dbReference>
<keyword evidence="7 10" id="KW-0472">Membrane</keyword>
<dbReference type="GO" id="GO:0015086">
    <property type="term" value="F:cadmium ion transmembrane transporter activity"/>
    <property type="evidence" value="ECO:0007669"/>
    <property type="project" value="TreeGrafter"/>
</dbReference>
<accession>A0A9E2L086</accession>
<evidence type="ECO:0000256" key="3">
    <source>
        <dbReference type="ARBA" id="ARBA00022692"/>
    </source>
</evidence>
<dbReference type="Pfam" id="PF00702">
    <property type="entry name" value="Hydrolase"/>
    <property type="match status" value="1"/>
</dbReference>
<gene>
    <name evidence="12" type="primary">cadA</name>
    <name evidence="12" type="ORF">IAA16_00130</name>
</gene>
<evidence type="ECO:0000259" key="11">
    <source>
        <dbReference type="Pfam" id="PF00122"/>
    </source>
</evidence>
<keyword evidence="10" id="KW-1003">Cell membrane</keyword>
<feature type="transmembrane region" description="Helical" evidence="10">
    <location>
        <begin position="242"/>
        <end position="265"/>
    </location>
</feature>
<dbReference type="InterPro" id="IPR036412">
    <property type="entry name" value="HAD-like_sf"/>
</dbReference>
<reference evidence="12" key="1">
    <citation type="journal article" date="2021" name="PeerJ">
        <title>Extensive microbial diversity within the chicken gut microbiome revealed by metagenomics and culture.</title>
        <authorList>
            <person name="Gilroy R."/>
            <person name="Ravi A."/>
            <person name="Getino M."/>
            <person name="Pursley I."/>
            <person name="Horton D.L."/>
            <person name="Alikhan N.F."/>
            <person name="Baker D."/>
            <person name="Gharbi K."/>
            <person name="Hall N."/>
            <person name="Watson M."/>
            <person name="Adriaenssens E.M."/>
            <person name="Foster-Nyarko E."/>
            <person name="Jarju S."/>
            <person name="Secka A."/>
            <person name="Antonio M."/>
            <person name="Oren A."/>
            <person name="Chaudhuri R.R."/>
            <person name="La Ragione R."/>
            <person name="Hildebrand F."/>
            <person name="Pallen M.J."/>
        </authorList>
    </citation>
    <scope>NUCLEOTIDE SEQUENCE</scope>
    <source>
        <strain evidence="12">Gambia15-2214</strain>
    </source>
</reference>
<dbReference type="InterPro" id="IPR023298">
    <property type="entry name" value="ATPase_P-typ_TM_dom_sf"/>
</dbReference>
<feature type="transmembrane region" description="Helical" evidence="10">
    <location>
        <begin position="271"/>
        <end position="296"/>
    </location>
</feature>
<dbReference type="SFLD" id="SFLDG00002">
    <property type="entry name" value="C1.7:_P-type_atpase_like"/>
    <property type="match status" value="1"/>
</dbReference>
<evidence type="ECO:0000256" key="9">
    <source>
        <dbReference type="ARBA" id="ARBA00047308"/>
    </source>
</evidence>
<keyword evidence="4 10" id="KW-0479">Metal-binding</keyword>
<dbReference type="InterPro" id="IPR001757">
    <property type="entry name" value="P_typ_ATPase"/>
</dbReference>
<feature type="transmembrane region" description="Helical" evidence="10">
    <location>
        <begin position="33"/>
        <end position="52"/>
    </location>
</feature>
<evidence type="ECO:0000256" key="8">
    <source>
        <dbReference type="ARBA" id="ARBA00039097"/>
    </source>
</evidence>
<evidence type="ECO:0000256" key="1">
    <source>
        <dbReference type="ARBA" id="ARBA00004370"/>
    </source>
</evidence>
<dbReference type="GO" id="GO:0046872">
    <property type="term" value="F:metal ion binding"/>
    <property type="evidence" value="ECO:0007669"/>
    <property type="project" value="UniProtKB-KW"/>
</dbReference>
<sequence>MTNKQNKLLLRIIVSGIMLVAFFFVPVHNLIKFFLYLIPYLIVGYDVILKAINGVMSGEVFDEHFLMSVATIGAMVLGLTYTGDYVEAIAVMFFYQVGELLQSLAVGKSRKNIATLMDIRPDYAHVEIDGELRQVSPEEVEPGTVIVVQPGEKIPLDGIVTEGFSDLETSALTGESLPRSVRMGDAVISGCINISGVLKIKTTKPFTESTVSKILALVEKAGFNKAKSEKFISKFGKIYTPIVCYCALAVAVIPPLFITFVLHGVPDWNSWIYRALTFLVVSCPCALVISVPLTFFAGIGGASRMGILVKGSNYLESLAKVKTVVFDKTGTLTRGSFEVTEIRSQGNMSQERLLEYAAYGEIASGHPIGKSIQKAYGKKLDRQRVKNIQEKSGKGVVALVDDVPIAIGNDSLMKELGIQVQEADNRTGTIVYVAVHGVFEGYLCIADKIKNESAQALEDLKRLGVNKTVMLTGDRSAIAQTVAEQLGIDEVYSELLPENKVEKLEKVLSEKKTGDVVAFVGDGINDAPVLMRADIGIAMGALGSDAAIEAADVVLMDDNPGKIAQGIGIARKCLNIVRQNVVFALGTKILYLILATFGFASMWYAIFADVGVTVLAVLNSTRALQIMEK</sequence>
<dbReference type="InterPro" id="IPR051014">
    <property type="entry name" value="Cation_Transport_ATPase_IB"/>
</dbReference>
<feature type="transmembrane region" description="Helical" evidence="10">
    <location>
        <begin position="581"/>
        <end position="600"/>
    </location>
</feature>
<evidence type="ECO:0000256" key="10">
    <source>
        <dbReference type="RuleBase" id="RU362081"/>
    </source>
</evidence>
<dbReference type="NCBIfam" id="TIGR01525">
    <property type="entry name" value="ATPase-IB_hvy"/>
    <property type="match status" value="1"/>
</dbReference>
<dbReference type="NCBIfam" id="TIGR01494">
    <property type="entry name" value="ATPase_P-type"/>
    <property type="match status" value="1"/>
</dbReference>
<dbReference type="SFLD" id="SFLDS00003">
    <property type="entry name" value="Haloacid_Dehalogenase"/>
    <property type="match status" value="1"/>
</dbReference>
<evidence type="ECO:0000256" key="5">
    <source>
        <dbReference type="ARBA" id="ARBA00022967"/>
    </source>
</evidence>
<evidence type="ECO:0000256" key="4">
    <source>
        <dbReference type="ARBA" id="ARBA00022723"/>
    </source>
</evidence>
<comment type="similarity">
    <text evidence="2 10">Belongs to the cation transport ATPase (P-type) (TC 3.A.3) family. Type IB subfamily.</text>
</comment>
<organism evidence="12 13">
    <name type="scientific">Candidatus Treponema excrementipullorum</name>
    <dbReference type="NCBI Taxonomy" id="2838768"/>
    <lineage>
        <taxon>Bacteria</taxon>
        <taxon>Pseudomonadati</taxon>
        <taxon>Spirochaetota</taxon>
        <taxon>Spirochaetia</taxon>
        <taxon>Spirochaetales</taxon>
        <taxon>Treponemataceae</taxon>
        <taxon>Treponema</taxon>
    </lineage>
</organism>
<dbReference type="EC" id="7.2.2.12" evidence="8"/>
<feature type="transmembrane region" description="Helical" evidence="10">
    <location>
        <begin position="88"/>
        <end position="107"/>
    </location>
</feature>
<dbReference type="Gene3D" id="2.70.150.10">
    <property type="entry name" value="Calcium-transporting ATPase, cytoplasmic transduction domain A"/>
    <property type="match status" value="1"/>
</dbReference>
<dbReference type="SFLD" id="SFLDF00027">
    <property type="entry name" value="p-type_atpase"/>
    <property type="match status" value="1"/>
</dbReference>
<keyword evidence="10" id="KW-0067">ATP-binding</keyword>
<evidence type="ECO:0000256" key="6">
    <source>
        <dbReference type="ARBA" id="ARBA00022989"/>
    </source>
</evidence>
<dbReference type="InterPro" id="IPR023214">
    <property type="entry name" value="HAD_sf"/>
</dbReference>
<dbReference type="InterPro" id="IPR044492">
    <property type="entry name" value="P_typ_ATPase_HD_dom"/>
</dbReference>
<keyword evidence="10" id="KW-0547">Nucleotide-binding</keyword>
<proteinExistence type="inferred from homology"/>
<dbReference type="SUPFAM" id="SSF56784">
    <property type="entry name" value="HAD-like"/>
    <property type="match status" value="1"/>
</dbReference>
<dbReference type="NCBIfam" id="TIGR01512">
    <property type="entry name" value="ATPase-IB2_Cd"/>
    <property type="match status" value="1"/>
</dbReference>
<name>A0A9E2L086_9SPIR</name>
<dbReference type="GO" id="GO:0016887">
    <property type="term" value="F:ATP hydrolysis activity"/>
    <property type="evidence" value="ECO:0007669"/>
    <property type="project" value="InterPro"/>
</dbReference>
<dbReference type="Proteomes" id="UP000823914">
    <property type="component" value="Unassembled WGS sequence"/>
</dbReference>
<comment type="catalytic activity">
    <reaction evidence="9">
        <text>Zn(2+)(in) + ATP + H2O = Zn(2+)(out) + ADP + phosphate + H(+)</text>
        <dbReference type="Rhea" id="RHEA:20621"/>
        <dbReference type="ChEBI" id="CHEBI:15377"/>
        <dbReference type="ChEBI" id="CHEBI:15378"/>
        <dbReference type="ChEBI" id="CHEBI:29105"/>
        <dbReference type="ChEBI" id="CHEBI:30616"/>
        <dbReference type="ChEBI" id="CHEBI:43474"/>
        <dbReference type="ChEBI" id="CHEBI:456216"/>
        <dbReference type="EC" id="7.2.2.12"/>
    </reaction>
</comment>
<protein>
    <recommendedName>
        <fullName evidence="8">P-type Zn(2+) transporter</fullName>
        <ecNumber evidence="8">7.2.2.12</ecNumber>
    </recommendedName>
</protein>
<dbReference type="EMBL" id="JAHLFV010000003">
    <property type="protein sequence ID" value="MBU3848954.1"/>
    <property type="molecule type" value="Genomic_DNA"/>
</dbReference>
<dbReference type="SUPFAM" id="SSF81665">
    <property type="entry name" value="Calcium ATPase, transmembrane domain M"/>
    <property type="match status" value="1"/>
</dbReference>
<comment type="subcellular location">
    <subcellularLocation>
        <location evidence="10">Cell membrane</location>
    </subcellularLocation>
    <subcellularLocation>
        <location evidence="1">Membrane</location>
    </subcellularLocation>
</comment>
<dbReference type="InterPro" id="IPR018303">
    <property type="entry name" value="ATPase_P-typ_P_site"/>
</dbReference>
<comment type="caution">
    <text evidence="12">The sequence shown here is derived from an EMBL/GenBank/DDBJ whole genome shotgun (WGS) entry which is preliminary data.</text>
</comment>
<dbReference type="InterPro" id="IPR008250">
    <property type="entry name" value="ATPase_P-typ_transduc_dom_A_sf"/>
</dbReference>
<evidence type="ECO:0000313" key="13">
    <source>
        <dbReference type="Proteomes" id="UP000823914"/>
    </source>
</evidence>
<dbReference type="PANTHER" id="PTHR48085">
    <property type="entry name" value="CADMIUM/ZINC-TRANSPORTING ATPASE HMA2-RELATED"/>
    <property type="match status" value="1"/>
</dbReference>
<dbReference type="Pfam" id="PF00122">
    <property type="entry name" value="E1-E2_ATPase"/>
    <property type="match status" value="1"/>
</dbReference>
<dbReference type="GO" id="GO:0005524">
    <property type="term" value="F:ATP binding"/>
    <property type="evidence" value="ECO:0007669"/>
    <property type="project" value="UniProtKB-UniRule"/>
</dbReference>
<dbReference type="FunFam" id="2.70.150.10:FF:000002">
    <property type="entry name" value="Copper-transporting ATPase 1, putative"/>
    <property type="match status" value="1"/>
</dbReference>
<feature type="transmembrane region" description="Helical" evidence="10">
    <location>
        <begin position="64"/>
        <end position="82"/>
    </location>
</feature>
<keyword evidence="3 10" id="KW-0812">Transmembrane</keyword>
<dbReference type="AlphaFoldDB" id="A0A9E2L086"/>
<dbReference type="InterPro" id="IPR023299">
    <property type="entry name" value="ATPase_P-typ_cyto_dom_N"/>
</dbReference>
<keyword evidence="6 10" id="KW-1133">Transmembrane helix</keyword>
<dbReference type="GO" id="GO:0016463">
    <property type="term" value="F:P-type zinc transporter activity"/>
    <property type="evidence" value="ECO:0007669"/>
    <property type="project" value="UniProtKB-EC"/>
</dbReference>
<dbReference type="PRINTS" id="PR00119">
    <property type="entry name" value="CATATPASE"/>
</dbReference>
<feature type="domain" description="P-type ATPase A" evidence="11">
    <location>
        <begin position="120"/>
        <end position="219"/>
    </location>
</feature>
<dbReference type="SUPFAM" id="SSF81653">
    <property type="entry name" value="Calcium ATPase, transduction domain A"/>
    <property type="match status" value="1"/>
</dbReference>
<keyword evidence="5" id="KW-1278">Translocase</keyword>
<evidence type="ECO:0000313" key="12">
    <source>
        <dbReference type="EMBL" id="MBU3848954.1"/>
    </source>
</evidence>
<evidence type="ECO:0000256" key="2">
    <source>
        <dbReference type="ARBA" id="ARBA00006024"/>
    </source>
</evidence>
<feature type="transmembrane region" description="Helical" evidence="10">
    <location>
        <begin position="9"/>
        <end position="27"/>
    </location>
</feature>
<dbReference type="Gene3D" id="3.40.1110.10">
    <property type="entry name" value="Calcium-transporting ATPase, cytoplasmic domain N"/>
    <property type="match status" value="1"/>
</dbReference>
<evidence type="ECO:0000256" key="7">
    <source>
        <dbReference type="ARBA" id="ARBA00023136"/>
    </source>
</evidence>